<proteinExistence type="predicted"/>
<evidence type="ECO:0000313" key="3">
    <source>
        <dbReference type="EMBL" id="RDX65096.1"/>
    </source>
</evidence>
<dbReference type="OrthoDB" id="777504at2759"/>
<keyword evidence="1" id="KW-0472">Membrane</keyword>
<comment type="caution">
    <text evidence="3">The sequence shown here is derived from an EMBL/GenBank/DDBJ whole genome shotgun (WGS) entry which is preliminary data.</text>
</comment>
<dbReference type="PANTHER" id="PTHR33374">
    <property type="entry name" value="ARABINOGALACTAN PROTEIN 20"/>
    <property type="match status" value="1"/>
</dbReference>
<name>A0A371EGJ2_MUCPR</name>
<dbReference type="Proteomes" id="UP000257109">
    <property type="component" value="Unassembled WGS sequence"/>
</dbReference>
<protein>
    <submittedName>
        <fullName evidence="3">Arabinogalactan peptide 16</fullName>
    </submittedName>
</protein>
<gene>
    <name evidence="3" type="primary">AGP16</name>
    <name evidence="3" type="ORF">CR513_56271</name>
</gene>
<organism evidence="3 4">
    <name type="scientific">Mucuna pruriens</name>
    <name type="common">Velvet bean</name>
    <name type="synonym">Dolichos pruriens</name>
    <dbReference type="NCBI Taxonomy" id="157652"/>
    <lineage>
        <taxon>Eukaryota</taxon>
        <taxon>Viridiplantae</taxon>
        <taxon>Streptophyta</taxon>
        <taxon>Embryophyta</taxon>
        <taxon>Tracheophyta</taxon>
        <taxon>Spermatophyta</taxon>
        <taxon>Magnoliopsida</taxon>
        <taxon>eudicotyledons</taxon>
        <taxon>Gunneridae</taxon>
        <taxon>Pentapetalae</taxon>
        <taxon>rosids</taxon>
        <taxon>fabids</taxon>
        <taxon>Fabales</taxon>
        <taxon>Fabaceae</taxon>
        <taxon>Papilionoideae</taxon>
        <taxon>50 kb inversion clade</taxon>
        <taxon>NPAAA clade</taxon>
        <taxon>indigoferoid/millettioid clade</taxon>
        <taxon>Phaseoleae</taxon>
        <taxon>Mucuna</taxon>
    </lineage>
</organism>
<dbReference type="AlphaFoldDB" id="A0A371EGJ2"/>
<keyword evidence="1" id="KW-1133">Transmembrane helix</keyword>
<keyword evidence="1" id="KW-0812">Transmembrane</keyword>
<keyword evidence="4" id="KW-1185">Reference proteome</keyword>
<sequence>MGVSSASLRVVGFLSLMIAALMTVASSQVTAPSPAPTSDGTSIDQAIAYALMLVALVLTYIMH</sequence>
<dbReference type="Pfam" id="PF06376">
    <property type="entry name" value="AGP"/>
    <property type="match status" value="1"/>
</dbReference>
<reference evidence="3" key="1">
    <citation type="submission" date="2018-05" db="EMBL/GenBank/DDBJ databases">
        <title>Draft genome of Mucuna pruriens seed.</title>
        <authorList>
            <person name="Nnadi N.E."/>
            <person name="Vos R."/>
            <person name="Hasami M.H."/>
            <person name="Devisetty U.K."/>
            <person name="Aguiy J.C."/>
        </authorList>
    </citation>
    <scope>NUCLEOTIDE SEQUENCE [LARGE SCALE GENOMIC DNA]</scope>
    <source>
        <strain evidence="3">JCA_2017</strain>
    </source>
</reference>
<keyword evidence="2" id="KW-0732">Signal</keyword>
<dbReference type="InterPro" id="IPR009424">
    <property type="entry name" value="AGP16/20/22/41"/>
</dbReference>
<dbReference type="STRING" id="157652.A0A371EGJ2"/>
<evidence type="ECO:0000256" key="2">
    <source>
        <dbReference type="SAM" id="SignalP"/>
    </source>
</evidence>
<feature type="signal peptide" evidence="2">
    <location>
        <begin position="1"/>
        <end position="27"/>
    </location>
</feature>
<evidence type="ECO:0000256" key="1">
    <source>
        <dbReference type="SAM" id="Phobius"/>
    </source>
</evidence>
<dbReference type="EMBL" id="QJKJ01014068">
    <property type="protein sequence ID" value="RDX65096.1"/>
    <property type="molecule type" value="Genomic_DNA"/>
</dbReference>
<feature type="transmembrane region" description="Helical" evidence="1">
    <location>
        <begin position="43"/>
        <end position="62"/>
    </location>
</feature>
<evidence type="ECO:0000313" key="4">
    <source>
        <dbReference type="Proteomes" id="UP000257109"/>
    </source>
</evidence>
<accession>A0A371EGJ2</accession>
<feature type="chain" id="PRO_5017052127" evidence="2">
    <location>
        <begin position="28"/>
        <end position="63"/>
    </location>
</feature>